<dbReference type="InterPro" id="IPR000719">
    <property type="entry name" value="Prot_kinase_dom"/>
</dbReference>
<keyword evidence="2 13" id="KW-0723">Serine/threonine-protein kinase</keyword>
<keyword evidence="9 12" id="KW-0067">ATP-binding</keyword>
<dbReference type="GO" id="GO:0005524">
    <property type="term" value="F:ATP binding"/>
    <property type="evidence" value="ECO:0007669"/>
    <property type="project" value="UniProtKB-UniRule"/>
</dbReference>
<dbReference type="GO" id="GO:0004674">
    <property type="term" value="F:protein serine/threonine kinase activity"/>
    <property type="evidence" value="ECO:0007669"/>
    <property type="project" value="UniProtKB-KW"/>
</dbReference>
<evidence type="ECO:0000259" key="14">
    <source>
        <dbReference type="PROSITE" id="PS50011"/>
    </source>
</evidence>
<keyword evidence="11" id="KW-0472">Membrane</keyword>
<evidence type="ECO:0000313" key="16">
    <source>
        <dbReference type="RefSeq" id="XP_022732323.1"/>
    </source>
</evidence>
<keyword evidence="7 12" id="KW-0547">Nucleotide-binding</keyword>
<dbReference type="FunFam" id="3.30.200.20:FF:000432">
    <property type="entry name" value="LRR receptor-like serine/threonine-protein kinase EFR"/>
    <property type="match status" value="1"/>
</dbReference>
<keyword evidence="8" id="KW-0418">Kinase</keyword>
<dbReference type="SUPFAM" id="SSF56112">
    <property type="entry name" value="Protein kinase-like (PK-like)"/>
    <property type="match status" value="1"/>
</dbReference>
<gene>
    <name evidence="16" type="primary">LOC111286560</name>
</gene>
<comment type="subcellular location">
    <subcellularLocation>
        <location evidence="1">Membrane</location>
    </subcellularLocation>
</comment>
<evidence type="ECO:0000256" key="2">
    <source>
        <dbReference type="ARBA" id="ARBA00022527"/>
    </source>
</evidence>
<dbReference type="Gene3D" id="1.10.510.10">
    <property type="entry name" value="Transferase(Phosphotransferase) domain 1"/>
    <property type="match status" value="1"/>
</dbReference>
<evidence type="ECO:0000256" key="10">
    <source>
        <dbReference type="ARBA" id="ARBA00022989"/>
    </source>
</evidence>
<dbReference type="Proteomes" id="UP000515121">
    <property type="component" value="Unplaced"/>
</dbReference>
<dbReference type="InterPro" id="IPR008271">
    <property type="entry name" value="Ser/Thr_kinase_AS"/>
</dbReference>
<dbReference type="PROSITE" id="PS00108">
    <property type="entry name" value="PROTEIN_KINASE_ST"/>
    <property type="match status" value="1"/>
</dbReference>
<dbReference type="PROSITE" id="PS50011">
    <property type="entry name" value="PROTEIN_KINASE_DOM"/>
    <property type="match status" value="1"/>
</dbReference>
<keyword evidence="4" id="KW-0808">Transferase</keyword>
<evidence type="ECO:0000256" key="4">
    <source>
        <dbReference type="ARBA" id="ARBA00022679"/>
    </source>
</evidence>
<reference evidence="16" key="1">
    <citation type="submission" date="2025-08" db="UniProtKB">
        <authorList>
            <consortium name="RefSeq"/>
        </authorList>
    </citation>
    <scope>IDENTIFICATION</scope>
    <source>
        <tissue evidence="16">Fruit stalk</tissue>
    </source>
</reference>
<comment type="similarity">
    <text evidence="13">Belongs to the protein kinase superfamily.</text>
</comment>
<dbReference type="Gene3D" id="3.30.200.20">
    <property type="entry name" value="Phosphorylase Kinase, domain 1"/>
    <property type="match status" value="1"/>
</dbReference>
<dbReference type="SMART" id="SM00220">
    <property type="entry name" value="S_TKc"/>
    <property type="match status" value="1"/>
</dbReference>
<dbReference type="GO" id="GO:0016020">
    <property type="term" value="C:membrane"/>
    <property type="evidence" value="ECO:0007669"/>
    <property type="project" value="UniProtKB-SubCell"/>
</dbReference>
<dbReference type="PANTHER" id="PTHR27008:SF610">
    <property type="entry name" value="SERINE-THREONINE_TYROSINE-PROTEIN KINASE CATALYTIC DOMAIN-CONTAINING PROTEIN"/>
    <property type="match status" value="1"/>
</dbReference>
<evidence type="ECO:0000256" key="12">
    <source>
        <dbReference type="PROSITE-ProRule" id="PRU10141"/>
    </source>
</evidence>
<accession>A0A6P5XVU6</accession>
<organism evidence="15 16">
    <name type="scientific">Durio zibethinus</name>
    <name type="common">Durian</name>
    <dbReference type="NCBI Taxonomy" id="66656"/>
    <lineage>
        <taxon>Eukaryota</taxon>
        <taxon>Viridiplantae</taxon>
        <taxon>Streptophyta</taxon>
        <taxon>Embryophyta</taxon>
        <taxon>Tracheophyta</taxon>
        <taxon>Spermatophyta</taxon>
        <taxon>Magnoliopsida</taxon>
        <taxon>eudicotyledons</taxon>
        <taxon>Gunneridae</taxon>
        <taxon>Pentapetalae</taxon>
        <taxon>rosids</taxon>
        <taxon>malvids</taxon>
        <taxon>Malvales</taxon>
        <taxon>Malvaceae</taxon>
        <taxon>Helicteroideae</taxon>
        <taxon>Durio</taxon>
    </lineage>
</organism>
<dbReference type="InterPro" id="IPR011009">
    <property type="entry name" value="Kinase-like_dom_sf"/>
</dbReference>
<evidence type="ECO:0000256" key="13">
    <source>
        <dbReference type="RuleBase" id="RU000304"/>
    </source>
</evidence>
<evidence type="ECO:0000256" key="11">
    <source>
        <dbReference type="ARBA" id="ARBA00023136"/>
    </source>
</evidence>
<sequence length="312" mass="34926">MVSFQELLKATDGFASANLIGEGCFGRVYRGILDQNQERNVIAVKVMNLLEQGGSKSFLKECKTLRNVRHRNLVRIISACSGIDFQGNPFKALMYEFMPNGSLEGWLHATKEANTIEHGEPKILNFPQRLNIAIDVASALDYLHHHCEVPVVHCDLKPSNILLDHDMVAHVGDFGLARFSPKSINNSCGNSTSTLGLKGTVSYAAPVKLIYLLIITLSQSGIEAGKLMLLILKCKSFITICWAARFKLVIIPIFGQSMALEQWQQQARTCTALEYTCRKCSQQQKSKESKHGRNQKERVPDFHLGSWNCLFR</sequence>
<dbReference type="InterPro" id="IPR001245">
    <property type="entry name" value="Ser-Thr/Tyr_kinase_cat_dom"/>
</dbReference>
<evidence type="ECO:0000256" key="3">
    <source>
        <dbReference type="ARBA" id="ARBA00022614"/>
    </source>
</evidence>
<feature type="domain" description="Protein kinase" evidence="14">
    <location>
        <begin position="14"/>
        <end position="312"/>
    </location>
</feature>
<dbReference type="InterPro" id="IPR017441">
    <property type="entry name" value="Protein_kinase_ATP_BS"/>
</dbReference>
<dbReference type="KEGG" id="dzi:111286560"/>
<dbReference type="Pfam" id="PF07714">
    <property type="entry name" value="PK_Tyr_Ser-Thr"/>
    <property type="match status" value="1"/>
</dbReference>
<keyword evidence="5" id="KW-0812">Transmembrane</keyword>
<evidence type="ECO:0000313" key="15">
    <source>
        <dbReference type="Proteomes" id="UP000515121"/>
    </source>
</evidence>
<keyword evidence="15" id="KW-1185">Reference proteome</keyword>
<evidence type="ECO:0000256" key="1">
    <source>
        <dbReference type="ARBA" id="ARBA00004370"/>
    </source>
</evidence>
<evidence type="ECO:0000256" key="5">
    <source>
        <dbReference type="ARBA" id="ARBA00022692"/>
    </source>
</evidence>
<dbReference type="AlphaFoldDB" id="A0A6P5XVU6"/>
<evidence type="ECO:0000256" key="6">
    <source>
        <dbReference type="ARBA" id="ARBA00022737"/>
    </source>
</evidence>
<dbReference type="PANTHER" id="PTHR27008">
    <property type="entry name" value="OS04G0122200 PROTEIN"/>
    <property type="match status" value="1"/>
</dbReference>
<proteinExistence type="inferred from homology"/>
<dbReference type="OrthoDB" id="982498at2759"/>
<dbReference type="InterPro" id="IPR051809">
    <property type="entry name" value="Plant_receptor-like_S/T_kinase"/>
</dbReference>
<evidence type="ECO:0000256" key="7">
    <source>
        <dbReference type="ARBA" id="ARBA00022741"/>
    </source>
</evidence>
<name>A0A6P5XVU6_DURZI</name>
<protein>
    <submittedName>
        <fullName evidence="16">Probable LRR receptor-like serine/threonine-protein kinase At3g47570 isoform X1</fullName>
    </submittedName>
</protein>
<evidence type="ECO:0000256" key="9">
    <source>
        <dbReference type="ARBA" id="ARBA00022840"/>
    </source>
</evidence>
<dbReference type="RefSeq" id="XP_022732323.1">
    <property type="nucleotide sequence ID" value="XM_022876588.1"/>
</dbReference>
<dbReference type="GeneID" id="111286560"/>
<feature type="binding site" evidence="12">
    <location>
        <position position="45"/>
    </location>
    <ligand>
        <name>ATP</name>
        <dbReference type="ChEBI" id="CHEBI:30616"/>
    </ligand>
</feature>
<keyword evidence="10" id="KW-1133">Transmembrane helix</keyword>
<dbReference type="PROSITE" id="PS00107">
    <property type="entry name" value="PROTEIN_KINASE_ATP"/>
    <property type="match status" value="1"/>
</dbReference>
<keyword evidence="6" id="KW-0677">Repeat</keyword>
<evidence type="ECO:0000256" key="8">
    <source>
        <dbReference type="ARBA" id="ARBA00022777"/>
    </source>
</evidence>
<keyword evidence="3" id="KW-0433">Leucine-rich repeat</keyword>